<sequence length="82" mass="9652">MDLYRMLWSRLGGRPWTYILRDLWHRYEWLWIAGLMLGGYVIGKNGFDYLLGWLFSFTIGYVAGHLFWGKDYVPGQQGDADA</sequence>
<keyword evidence="1" id="KW-0472">Membrane</keyword>
<feature type="transmembrane region" description="Helical" evidence="1">
    <location>
        <begin position="27"/>
        <end position="43"/>
    </location>
</feature>
<keyword evidence="1" id="KW-0812">Transmembrane</keyword>
<proteinExistence type="predicted"/>
<reference evidence="2" key="1">
    <citation type="submission" date="2024-06" db="EMBL/GenBank/DDBJ databases">
        <title>A Novel Isolate, Dehalogenimonas sp. Strain 4OHTPN, Dechlorinates Aromatic 4 Hydroxy chlorothalonil by a Novel Reductive Dehalogenase.</title>
        <authorList>
            <person name="Liu G."/>
        </authorList>
    </citation>
    <scope>NUCLEOTIDE SEQUENCE</scope>
    <source>
        <strain evidence="2">4OHTPN</strain>
    </source>
</reference>
<keyword evidence="1" id="KW-1133">Transmembrane helix</keyword>
<evidence type="ECO:0000256" key="1">
    <source>
        <dbReference type="SAM" id="Phobius"/>
    </source>
</evidence>
<accession>A0AAU8GDY0</accession>
<organism evidence="2">
    <name type="scientific">Dehalogenimonas sp. 4OHTPN</name>
    <dbReference type="NCBI Taxonomy" id="3166643"/>
    <lineage>
        <taxon>Bacteria</taxon>
        <taxon>Bacillati</taxon>
        <taxon>Chloroflexota</taxon>
        <taxon>Dehalococcoidia</taxon>
        <taxon>Dehalococcoidales</taxon>
        <taxon>Dehalococcoidaceae</taxon>
        <taxon>Dehalogenimonas</taxon>
    </lineage>
</organism>
<feature type="transmembrane region" description="Helical" evidence="1">
    <location>
        <begin position="49"/>
        <end position="68"/>
    </location>
</feature>
<dbReference type="RefSeq" id="WP_353715114.1">
    <property type="nucleotide sequence ID" value="NZ_CP159307.1"/>
</dbReference>
<protein>
    <submittedName>
        <fullName evidence="2">Uncharacterized protein</fullName>
    </submittedName>
</protein>
<dbReference type="AlphaFoldDB" id="A0AAU8GDY0"/>
<name>A0AAU8GDY0_9CHLR</name>
<evidence type="ECO:0000313" key="2">
    <source>
        <dbReference type="EMBL" id="XCH33923.1"/>
    </source>
</evidence>
<dbReference type="EMBL" id="CP159307">
    <property type="protein sequence ID" value="XCH33923.1"/>
    <property type="molecule type" value="Genomic_DNA"/>
</dbReference>
<gene>
    <name evidence="2" type="ORF">ABV300_03350</name>
</gene>